<evidence type="ECO:0000313" key="4">
    <source>
        <dbReference type="EMBL" id="ANZ40156.1"/>
    </source>
</evidence>
<dbReference type="PANTHER" id="PTHR21661:SF35">
    <property type="entry name" value="EPOXIDE HYDROLASE"/>
    <property type="match status" value="1"/>
</dbReference>
<dbReference type="Gene3D" id="3.40.50.1820">
    <property type="entry name" value="alpha/beta hydrolase"/>
    <property type="match status" value="1"/>
</dbReference>
<protein>
    <recommendedName>
        <fullName evidence="6">Epoxide hydrolase N-terminal domain-containing protein</fullName>
    </recommendedName>
</protein>
<organism evidence="4 5">
    <name type="scientific">Lentzea guizhouensis</name>
    <dbReference type="NCBI Taxonomy" id="1586287"/>
    <lineage>
        <taxon>Bacteria</taxon>
        <taxon>Bacillati</taxon>
        <taxon>Actinomycetota</taxon>
        <taxon>Actinomycetes</taxon>
        <taxon>Pseudonocardiales</taxon>
        <taxon>Pseudonocardiaceae</taxon>
        <taxon>Lentzea</taxon>
    </lineage>
</organism>
<evidence type="ECO:0000256" key="1">
    <source>
        <dbReference type="ARBA" id="ARBA00010088"/>
    </source>
</evidence>
<dbReference type="GO" id="GO:0004301">
    <property type="term" value="F:epoxide hydrolase activity"/>
    <property type="evidence" value="ECO:0007669"/>
    <property type="project" value="TreeGrafter"/>
</dbReference>
<evidence type="ECO:0000256" key="2">
    <source>
        <dbReference type="ARBA" id="ARBA00022801"/>
    </source>
</evidence>
<dbReference type="RefSeq" id="WP_065918496.1">
    <property type="nucleotide sequence ID" value="NZ_CP016793.1"/>
</dbReference>
<evidence type="ECO:0000256" key="3">
    <source>
        <dbReference type="SAM" id="MobiDB-lite"/>
    </source>
</evidence>
<dbReference type="SUPFAM" id="SSF53474">
    <property type="entry name" value="alpha/beta-Hydrolases"/>
    <property type="match status" value="1"/>
</dbReference>
<evidence type="ECO:0008006" key="6">
    <source>
        <dbReference type="Google" id="ProtNLM"/>
    </source>
</evidence>
<dbReference type="AlphaFoldDB" id="A0A1B2HQZ0"/>
<evidence type="ECO:0000313" key="5">
    <source>
        <dbReference type="Proteomes" id="UP000093053"/>
    </source>
</evidence>
<name>A0A1B2HQZ0_9PSEU</name>
<dbReference type="EMBL" id="CP016793">
    <property type="protein sequence ID" value="ANZ40156.1"/>
    <property type="molecule type" value="Genomic_DNA"/>
</dbReference>
<gene>
    <name evidence="4" type="ORF">BBK82_33100</name>
</gene>
<feature type="compositionally biased region" description="Basic and acidic residues" evidence="3">
    <location>
        <begin position="170"/>
        <end position="181"/>
    </location>
</feature>
<reference evidence="4 5" key="1">
    <citation type="submission" date="2016-07" db="EMBL/GenBank/DDBJ databases">
        <title>Complete genome sequence of the Lentzea guizhouensis DHS C013.</title>
        <authorList>
            <person name="Cao C."/>
        </authorList>
    </citation>
    <scope>NUCLEOTIDE SEQUENCE [LARGE SCALE GENOMIC DNA]</scope>
    <source>
        <strain evidence="4 5">DHS C013</strain>
    </source>
</reference>
<dbReference type="KEGG" id="led:BBK82_33100"/>
<dbReference type="InterPro" id="IPR029058">
    <property type="entry name" value="AB_hydrolase_fold"/>
</dbReference>
<accession>A0A1B2HQZ0</accession>
<comment type="similarity">
    <text evidence="1">Belongs to the peptidase S33 family.</text>
</comment>
<dbReference type="GO" id="GO:0097176">
    <property type="term" value="P:epoxide metabolic process"/>
    <property type="evidence" value="ECO:0007669"/>
    <property type="project" value="TreeGrafter"/>
</dbReference>
<sequence>MMGTRPQTLMAFADSPIGLASFLIDHNAATLALITRVFDGHHEGLTRQDVVENASLHWLANSALSAARLYWESKYSVVAAKGVTLPAAVSVFPEEVYQAPRSWAEQAYPNLIHYNRLPRGGHFAAWAQPQLLAKEIRAGFRPLRQSHTLRSSPSRRPVRDSRTDGSFNPSEERGSECSHAG</sequence>
<dbReference type="Proteomes" id="UP000093053">
    <property type="component" value="Chromosome"/>
</dbReference>
<proteinExistence type="inferred from homology"/>
<dbReference type="STRING" id="1586287.BBK82_33100"/>
<keyword evidence="2" id="KW-0378">Hydrolase</keyword>
<keyword evidence="5" id="KW-1185">Reference proteome</keyword>
<dbReference type="PANTHER" id="PTHR21661">
    <property type="entry name" value="EPOXIDE HYDROLASE 1-RELATED"/>
    <property type="match status" value="1"/>
</dbReference>
<feature type="region of interest" description="Disordered" evidence="3">
    <location>
        <begin position="144"/>
        <end position="181"/>
    </location>
</feature>